<dbReference type="Gene3D" id="3.20.80.10">
    <property type="entry name" value="Regulatory factor, effector binding domain"/>
    <property type="match status" value="1"/>
</dbReference>
<keyword evidence="2" id="KW-1185">Reference proteome</keyword>
<dbReference type="Proteomes" id="UP001628078">
    <property type="component" value="Unassembled WGS sequence"/>
</dbReference>
<sequence length="213" mass="24082">MAFLFDWSKMETEEYTHDVTQGSVVQLGERNYIMLSGTGDEHSETFMTQAKAMLALGQYLTEAPQHHIEINDFRNYVHYPLNVSWVGNIGEPHRDYQMLMKHPNFMPATAVEQAIGQLAQSDPVVGQIKYGRFEEGLEAQIGHVGLTDAATVQQLKAFVAESPFAIDNTEGAHRELYLNDISTLPNTQWQTILRQRVTPVDQRAAEQFPIAMN</sequence>
<dbReference type="RefSeq" id="WP_407882714.1">
    <property type="nucleotide sequence ID" value="NZ_BQXO01000002.1"/>
</dbReference>
<name>A0ABQ5JQS0_9LACO</name>
<evidence type="ECO:0000313" key="2">
    <source>
        <dbReference type="Proteomes" id="UP001628078"/>
    </source>
</evidence>
<organism evidence="1 2">
    <name type="scientific">Furfurilactobacillus curtus</name>
    <dbReference type="NCBI Taxonomy" id="1746200"/>
    <lineage>
        <taxon>Bacteria</taxon>
        <taxon>Bacillati</taxon>
        <taxon>Bacillota</taxon>
        <taxon>Bacilli</taxon>
        <taxon>Lactobacillales</taxon>
        <taxon>Lactobacillaceae</taxon>
        <taxon>Furfurilactobacillus</taxon>
    </lineage>
</organism>
<proteinExistence type="predicted"/>
<accession>A0ABQ5JQS0</accession>
<gene>
    <name evidence="1" type="ORF">JCM31185_07450</name>
</gene>
<evidence type="ECO:0008006" key="3">
    <source>
        <dbReference type="Google" id="ProtNLM"/>
    </source>
</evidence>
<dbReference type="EMBL" id="BQXO01000002">
    <property type="protein sequence ID" value="GKT05456.1"/>
    <property type="molecule type" value="Genomic_DNA"/>
</dbReference>
<dbReference type="InterPro" id="IPR011256">
    <property type="entry name" value="Reg_factor_effector_dom_sf"/>
</dbReference>
<comment type="caution">
    <text evidence="1">The sequence shown here is derived from an EMBL/GenBank/DDBJ whole genome shotgun (WGS) entry which is preliminary data.</text>
</comment>
<reference evidence="1 2" key="1">
    <citation type="submission" date="2022-03" db="EMBL/GenBank/DDBJ databases">
        <title>Draft genome sequence of Furfurilactobacillus curtus JCM 31185.</title>
        <authorList>
            <person name="Suzuki S."/>
            <person name="Endo A."/>
            <person name="Kajikawa A."/>
        </authorList>
    </citation>
    <scope>NUCLEOTIDE SEQUENCE [LARGE SCALE GENOMIC DNA]</scope>
    <source>
        <strain evidence="1 2">JCM 31185</strain>
    </source>
</reference>
<evidence type="ECO:0000313" key="1">
    <source>
        <dbReference type="EMBL" id="GKT05456.1"/>
    </source>
</evidence>
<protein>
    <recommendedName>
        <fullName evidence="3">GyrI-like small molecule binding domain-containing protein</fullName>
    </recommendedName>
</protein>